<keyword evidence="1" id="KW-0533">Nickel</keyword>
<dbReference type="Gene3D" id="3.30.70.1380">
    <property type="entry name" value="Transcriptional regulatory protein pf0864 domain like"/>
    <property type="match status" value="1"/>
</dbReference>
<name>A0A2U1S8A7_9EURY</name>
<evidence type="ECO:0000313" key="2">
    <source>
        <dbReference type="EMBL" id="PWB86330.1"/>
    </source>
</evidence>
<protein>
    <submittedName>
        <fullName evidence="2">Uncharacterized protein</fullName>
    </submittedName>
</protein>
<dbReference type="AlphaFoldDB" id="A0A2U1S8A7"/>
<dbReference type="Proteomes" id="UP000245577">
    <property type="component" value="Unassembled WGS sequence"/>
</dbReference>
<dbReference type="Pfam" id="PF01969">
    <property type="entry name" value="Ni_insertion"/>
    <property type="match status" value="1"/>
</dbReference>
<dbReference type="PANTHER" id="PTHR36566:SF1">
    <property type="entry name" value="PYRIDINIUM-3,5-BISTHIOCARBOXYLIC ACID MONONUCLEOTIDE NICKEL INSERTION PROTEIN"/>
    <property type="match status" value="1"/>
</dbReference>
<organism evidence="2 3">
    <name type="scientific">Methanobrevibacter woesei</name>
    <dbReference type="NCBI Taxonomy" id="190976"/>
    <lineage>
        <taxon>Archaea</taxon>
        <taxon>Methanobacteriati</taxon>
        <taxon>Methanobacteriota</taxon>
        <taxon>Methanomada group</taxon>
        <taxon>Methanobacteria</taxon>
        <taxon>Methanobacteriales</taxon>
        <taxon>Methanobacteriaceae</taxon>
        <taxon>Methanobrevibacter</taxon>
    </lineage>
</organism>
<dbReference type="OrthoDB" id="132449at2157"/>
<keyword evidence="3" id="KW-1185">Reference proteome</keyword>
<dbReference type="PANTHER" id="PTHR36566">
    <property type="entry name" value="NICKEL INSERTION PROTEIN-RELATED"/>
    <property type="match status" value="1"/>
</dbReference>
<accession>A0A2U1S8A7</accession>
<dbReference type="EMBL" id="MZGU01000004">
    <property type="protein sequence ID" value="PWB86330.1"/>
    <property type="molecule type" value="Genomic_DNA"/>
</dbReference>
<proteinExistence type="predicted"/>
<evidence type="ECO:0000256" key="1">
    <source>
        <dbReference type="ARBA" id="ARBA00022596"/>
    </source>
</evidence>
<gene>
    <name evidence="2" type="ORF">MBBWO_11850</name>
</gene>
<dbReference type="RefSeq" id="WP_116669954.1">
    <property type="nucleotide sequence ID" value="NZ_MZGU01000004.1"/>
</dbReference>
<comment type="caution">
    <text evidence="2">The sequence shown here is derived from an EMBL/GenBank/DDBJ whole genome shotgun (WGS) entry which is preliminary data.</text>
</comment>
<sequence length="166" mass="19191">MLIMATVDDMPPEGIPYITDKVMDNGAKNIHIINAYTKKGRMEYIIFVDFPDESLEEISSLLALEFGTIGMKIINYEHIKFPYKIAHKRLTLNIQDVSFSQDIRIKYLYNLKEEIISLKVEYEDLKSFVNEVNSRGFDVSFSKLKTLIEAKAYCESFDLDELSLSL</sequence>
<evidence type="ECO:0000313" key="3">
    <source>
        <dbReference type="Proteomes" id="UP000245577"/>
    </source>
</evidence>
<reference evidence="2 3" key="1">
    <citation type="submission" date="2017-03" db="EMBL/GenBank/DDBJ databases">
        <title>Genome sequence of Methanobrevibacter wosei.</title>
        <authorList>
            <person name="Poehlein A."/>
            <person name="Seedorf H."/>
            <person name="Daniel R."/>
        </authorList>
    </citation>
    <scope>NUCLEOTIDE SEQUENCE [LARGE SCALE GENOMIC DNA]</scope>
    <source>
        <strain evidence="2 3">DSM 11979</strain>
    </source>
</reference>
<dbReference type="InterPro" id="IPR002822">
    <property type="entry name" value="Ni_insertion"/>
</dbReference>